<dbReference type="GO" id="GO:0004725">
    <property type="term" value="F:protein tyrosine phosphatase activity"/>
    <property type="evidence" value="ECO:0007669"/>
    <property type="project" value="InterPro"/>
</dbReference>
<dbReference type="SUPFAM" id="SSF52799">
    <property type="entry name" value="(Phosphotyrosine protein) phosphatases II"/>
    <property type="match status" value="1"/>
</dbReference>
<sequence length="179" mass="20381">ENNVPSIVMLTKLVENDKEKCSRYWPQVSSLEPDVYGQYSIRNNFEQSEASYTISYLTISMEQNGISREKDVVHLWYTAWPDFGVPKECNTILDFYNTVSVYLNPAAGPTVVHCSAGVGRSGAFIAIHMGITEFKRMKIVDPLKYLCSIREDRGGAIQTWEQYLFVHRALADYMYLAAS</sequence>
<reference evidence="3" key="1">
    <citation type="journal article" date="1999" name="J. Mol. Evol.">
        <title>Multiple protein tyrosine phosphatases in sponges and explosive gene duplication in the early evolution of animals before the parazoan-eumetazoan split.</title>
        <authorList>
            <person name="Ono K."/>
            <person name="Suga H."/>
            <person name="Iwabe N."/>
            <person name="Kuma K."/>
            <person name="Miyata T."/>
        </authorList>
    </citation>
    <scope>NUCLEOTIDE SEQUENCE</scope>
</reference>
<dbReference type="PROSITE" id="PS50056">
    <property type="entry name" value="TYR_PHOSPHATASE_2"/>
    <property type="match status" value="1"/>
</dbReference>
<dbReference type="AlphaFoldDB" id="Q9Y1X0"/>
<proteinExistence type="evidence at transcript level"/>
<accession>Q9Y1X0</accession>
<dbReference type="PRINTS" id="PR00700">
    <property type="entry name" value="PRTYPHPHTASE"/>
</dbReference>
<dbReference type="Pfam" id="PF00102">
    <property type="entry name" value="Y_phosphatase"/>
    <property type="match status" value="1"/>
</dbReference>
<protein>
    <submittedName>
        <fullName evidence="3">SPTPR7</fullName>
    </submittedName>
</protein>
<dbReference type="SMART" id="SM00404">
    <property type="entry name" value="PTPc_motif"/>
    <property type="match status" value="1"/>
</dbReference>
<dbReference type="PROSITE" id="PS00383">
    <property type="entry name" value="TYR_PHOSPHATASE_1"/>
    <property type="match status" value="1"/>
</dbReference>
<dbReference type="InterPro" id="IPR016130">
    <property type="entry name" value="Tyr_Pase_AS"/>
</dbReference>
<dbReference type="PANTHER" id="PTHR19134">
    <property type="entry name" value="RECEPTOR-TYPE TYROSINE-PROTEIN PHOSPHATASE"/>
    <property type="match status" value="1"/>
</dbReference>
<dbReference type="EMBL" id="AB019131">
    <property type="protein sequence ID" value="BAA82564.1"/>
    <property type="molecule type" value="mRNA"/>
</dbReference>
<dbReference type="InterPro" id="IPR003595">
    <property type="entry name" value="Tyr_Pase_cat"/>
</dbReference>
<feature type="domain" description="Tyrosine specific protein phosphatases" evidence="2">
    <location>
        <begin position="93"/>
        <end position="164"/>
    </location>
</feature>
<feature type="non-terminal residue" evidence="3">
    <location>
        <position position="1"/>
    </location>
</feature>
<dbReference type="InterPro" id="IPR000387">
    <property type="entry name" value="Tyr_Pase_dom"/>
</dbReference>
<organism evidence="3">
    <name type="scientific">Ephydatia fluviatilis</name>
    <dbReference type="NCBI Taxonomy" id="31330"/>
    <lineage>
        <taxon>Eukaryota</taxon>
        <taxon>Metazoa</taxon>
        <taxon>Porifera</taxon>
        <taxon>Demospongiae</taxon>
        <taxon>Heteroscleromorpha</taxon>
        <taxon>Spongillida</taxon>
        <taxon>Spongillidae</taxon>
        <taxon>Ephydatia</taxon>
    </lineage>
</organism>
<evidence type="ECO:0000259" key="1">
    <source>
        <dbReference type="PROSITE" id="PS50055"/>
    </source>
</evidence>
<dbReference type="SMART" id="SM00194">
    <property type="entry name" value="PTPc"/>
    <property type="match status" value="1"/>
</dbReference>
<name>Q9Y1X0_9METZ</name>
<dbReference type="InterPro" id="IPR000242">
    <property type="entry name" value="PTP_cat"/>
</dbReference>
<feature type="domain" description="Tyrosine-protein phosphatase" evidence="1">
    <location>
        <begin position="1"/>
        <end position="173"/>
    </location>
</feature>
<dbReference type="InterPro" id="IPR029021">
    <property type="entry name" value="Prot-tyrosine_phosphatase-like"/>
</dbReference>
<evidence type="ECO:0000259" key="2">
    <source>
        <dbReference type="PROSITE" id="PS50056"/>
    </source>
</evidence>
<dbReference type="PANTHER" id="PTHR19134:SF527">
    <property type="entry name" value="TYROSINE-PROTEIN PHOSPHATASE NON-RECEPTOR TYPE 7"/>
    <property type="match status" value="1"/>
</dbReference>
<dbReference type="PROSITE" id="PS50055">
    <property type="entry name" value="TYR_PHOSPHATASE_PTP"/>
    <property type="match status" value="1"/>
</dbReference>
<dbReference type="Gene3D" id="3.90.190.10">
    <property type="entry name" value="Protein tyrosine phosphatase superfamily"/>
    <property type="match status" value="1"/>
</dbReference>
<dbReference type="InterPro" id="IPR050348">
    <property type="entry name" value="Protein-Tyr_Phosphatase"/>
</dbReference>
<dbReference type="CDD" id="cd00047">
    <property type="entry name" value="PTPc"/>
    <property type="match status" value="1"/>
</dbReference>
<evidence type="ECO:0000313" key="3">
    <source>
        <dbReference type="EMBL" id="BAA82564.1"/>
    </source>
</evidence>